<reference evidence="10 13" key="2">
    <citation type="submission" date="2019-07" db="EMBL/GenBank/DDBJ databases">
        <title>Whole genome shotgun sequence of Myxococcus fulvus NBRC 100333.</title>
        <authorList>
            <person name="Hosoyama A."/>
            <person name="Uohara A."/>
            <person name="Ohji S."/>
            <person name="Ichikawa N."/>
        </authorList>
    </citation>
    <scope>NUCLEOTIDE SEQUENCE [LARGE SCALE GENOMIC DNA]</scope>
    <source>
        <strain evidence="10 13">NBRC 100333</strain>
    </source>
</reference>
<evidence type="ECO:0000256" key="1">
    <source>
        <dbReference type="ARBA" id="ARBA00007898"/>
    </source>
</evidence>
<dbReference type="Gene3D" id="3.40.710.10">
    <property type="entry name" value="DD-peptidase/beta-lactamase superfamily"/>
    <property type="match status" value="1"/>
</dbReference>
<dbReference type="EC" id="3.5.2.6" evidence="2 7"/>
<feature type="active site" description="Acyl-ester intermediate" evidence="6">
    <location>
        <position position="59"/>
    </location>
</feature>
<comment type="caution">
    <text evidence="10">The sequence shown here is derived from an EMBL/GenBank/DDBJ whole genome shotgun (WGS) entry which is preliminary data.</text>
</comment>
<dbReference type="PROSITE" id="PS00337">
    <property type="entry name" value="BETA_LACTAMASE_D"/>
    <property type="match status" value="1"/>
</dbReference>
<dbReference type="SUPFAM" id="SSF56601">
    <property type="entry name" value="beta-lactamase/transpeptidase-like"/>
    <property type="match status" value="1"/>
</dbReference>
<evidence type="ECO:0000256" key="3">
    <source>
        <dbReference type="ARBA" id="ARBA00022729"/>
    </source>
</evidence>
<evidence type="ECO:0000313" key="11">
    <source>
        <dbReference type="EMBL" id="SET99838.1"/>
    </source>
</evidence>
<dbReference type="GO" id="GO:0008800">
    <property type="term" value="F:beta-lactamase activity"/>
    <property type="evidence" value="ECO:0007669"/>
    <property type="project" value="UniProtKB-UniRule"/>
</dbReference>
<dbReference type="GO" id="GO:0017001">
    <property type="term" value="P:antibiotic catabolic process"/>
    <property type="evidence" value="ECO:0007669"/>
    <property type="project" value="InterPro"/>
</dbReference>
<dbReference type="EMBL" id="FOIB01000004">
    <property type="protein sequence ID" value="SET99838.1"/>
    <property type="molecule type" value="Genomic_DNA"/>
</dbReference>
<feature type="modified residue" description="N6-carboxylysine" evidence="6">
    <location>
        <position position="62"/>
    </location>
</feature>
<evidence type="ECO:0000313" key="13">
    <source>
        <dbReference type="Proteomes" id="UP000321514"/>
    </source>
</evidence>
<gene>
    <name evidence="10" type="ORF">MFU01_21440</name>
    <name evidence="11" type="ORF">SAMN05443572_104268</name>
</gene>
<keyword evidence="4 7" id="KW-0378">Hydrolase</keyword>
<comment type="catalytic activity">
    <reaction evidence="7">
        <text>a beta-lactam + H2O = a substituted beta-amino acid</text>
        <dbReference type="Rhea" id="RHEA:20401"/>
        <dbReference type="ChEBI" id="CHEBI:15377"/>
        <dbReference type="ChEBI" id="CHEBI:35627"/>
        <dbReference type="ChEBI" id="CHEBI:140347"/>
        <dbReference type="EC" id="3.5.2.6"/>
    </reaction>
</comment>
<evidence type="ECO:0000259" key="9">
    <source>
        <dbReference type="Pfam" id="PF00905"/>
    </source>
</evidence>
<feature type="chain" id="PRO_5023121658" description="Beta-lactamase" evidence="8">
    <location>
        <begin position="22"/>
        <end position="273"/>
    </location>
</feature>
<reference evidence="11 12" key="1">
    <citation type="submission" date="2016-10" db="EMBL/GenBank/DDBJ databases">
        <authorList>
            <person name="Varghese N."/>
            <person name="Submissions S."/>
        </authorList>
    </citation>
    <scope>NUCLEOTIDE SEQUENCE [LARGE SCALE GENOMIC DNA]</scope>
    <source>
        <strain evidence="11 12">DSM 16525</strain>
    </source>
</reference>
<dbReference type="EMBL" id="BJXR01000020">
    <property type="protein sequence ID" value="GEN07107.1"/>
    <property type="molecule type" value="Genomic_DNA"/>
</dbReference>
<keyword evidence="12" id="KW-1185">Reference proteome</keyword>
<sequence length="273" mass="29692">MSRLRLRAVLLTLLVTTSALAAPPKTPKHPGCFLVMNLDSGEVTRNGAKLCATPLVPASTFKVPHALIALETGVVSSVDEVRKWDGTQHAISMWNQDQTLDTAMRRSALWVFQGTAKQIGRERMEQWLMRLDYGNRKASGDITRFWLGGPLRITPDAQLDFLARMYRGQLLVSPRALEAVQGTLVHGPDTVASVRDGLNLGGPWKDNAVLSAKTGWHLDAKDGDVMWLVGHVSSPKGRHVFVSAVKQPPGSKSPSRNLALPAAIEALQAQGLL</sequence>
<evidence type="ECO:0000256" key="2">
    <source>
        <dbReference type="ARBA" id="ARBA00012865"/>
    </source>
</evidence>
<dbReference type="InterPro" id="IPR002137">
    <property type="entry name" value="Beta-lactam_class-D_AS"/>
</dbReference>
<dbReference type="InterPro" id="IPR012338">
    <property type="entry name" value="Beta-lactam/transpept-like"/>
</dbReference>
<dbReference type="Proteomes" id="UP000321514">
    <property type="component" value="Unassembled WGS sequence"/>
</dbReference>
<evidence type="ECO:0000313" key="10">
    <source>
        <dbReference type="EMBL" id="GEN07107.1"/>
    </source>
</evidence>
<proteinExistence type="inferred from homology"/>
<dbReference type="GO" id="GO:0046677">
    <property type="term" value="P:response to antibiotic"/>
    <property type="evidence" value="ECO:0007669"/>
    <property type="project" value="UniProtKB-UniRule"/>
</dbReference>
<evidence type="ECO:0000256" key="6">
    <source>
        <dbReference type="PIRSR" id="PIRSR602137-50"/>
    </source>
</evidence>
<dbReference type="AlphaFoldDB" id="A0A511SZU6"/>
<keyword evidence="3 8" id="KW-0732">Signal</keyword>
<dbReference type="Pfam" id="PF00905">
    <property type="entry name" value="Transpeptidase"/>
    <property type="match status" value="1"/>
</dbReference>
<evidence type="ECO:0000256" key="5">
    <source>
        <dbReference type="ARBA" id="ARBA00023251"/>
    </source>
</evidence>
<dbReference type="Proteomes" id="UP000183760">
    <property type="component" value="Unassembled WGS sequence"/>
</dbReference>
<accession>A0A511SZU6</accession>
<evidence type="ECO:0000313" key="12">
    <source>
        <dbReference type="Proteomes" id="UP000183760"/>
    </source>
</evidence>
<evidence type="ECO:0000256" key="4">
    <source>
        <dbReference type="ARBA" id="ARBA00022801"/>
    </source>
</evidence>
<evidence type="ECO:0000256" key="8">
    <source>
        <dbReference type="SAM" id="SignalP"/>
    </source>
</evidence>
<name>A0A511SZU6_MYXFU</name>
<dbReference type="InterPro" id="IPR001460">
    <property type="entry name" value="PCN-bd_Tpept"/>
</dbReference>
<dbReference type="RefSeq" id="WP_074953490.1">
    <property type="nucleotide sequence ID" value="NZ_BJXR01000020.1"/>
</dbReference>
<feature type="signal peptide" evidence="8">
    <location>
        <begin position="1"/>
        <end position="21"/>
    </location>
</feature>
<organism evidence="10 13">
    <name type="scientific">Myxococcus fulvus</name>
    <dbReference type="NCBI Taxonomy" id="33"/>
    <lineage>
        <taxon>Bacteria</taxon>
        <taxon>Pseudomonadati</taxon>
        <taxon>Myxococcota</taxon>
        <taxon>Myxococcia</taxon>
        <taxon>Myxococcales</taxon>
        <taxon>Cystobacterineae</taxon>
        <taxon>Myxococcaceae</taxon>
        <taxon>Myxococcus</taxon>
    </lineage>
</organism>
<protein>
    <recommendedName>
        <fullName evidence="2 7">Beta-lactamase</fullName>
        <ecNumber evidence="2 7">3.5.2.6</ecNumber>
    </recommendedName>
</protein>
<feature type="domain" description="Penicillin-binding protein transpeptidase" evidence="9">
    <location>
        <begin position="47"/>
        <end position="252"/>
    </location>
</feature>
<dbReference type="GO" id="GO:0008658">
    <property type="term" value="F:penicillin binding"/>
    <property type="evidence" value="ECO:0007669"/>
    <property type="project" value="InterPro"/>
</dbReference>
<keyword evidence="5 7" id="KW-0046">Antibiotic resistance</keyword>
<comment type="similarity">
    <text evidence="1 7">Belongs to the class-D beta-lactamase family.</text>
</comment>
<evidence type="ECO:0000256" key="7">
    <source>
        <dbReference type="RuleBase" id="RU361140"/>
    </source>
</evidence>
<dbReference type="STRING" id="1334629.MFUL124B02_37775"/>